<dbReference type="Pfam" id="PF02826">
    <property type="entry name" value="2-Hacid_dh_C"/>
    <property type="match status" value="1"/>
</dbReference>
<dbReference type="GO" id="GO:0016618">
    <property type="term" value="F:hydroxypyruvate reductase [NAD(P)H] activity"/>
    <property type="evidence" value="ECO:0007669"/>
    <property type="project" value="TreeGrafter"/>
</dbReference>
<name>A0AA38P0C2_9AGAR</name>
<dbReference type="InterPro" id="IPR036291">
    <property type="entry name" value="NAD(P)-bd_dom_sf"/>
</dbReference>
<keyword evidence="6" id="KW-1185">Reference proteome</keyword>
<comment type="caution">
    <text evidence="5">The sequence shown here is derived from an EMBL/GenBank/DDBJ whole genome shotgun (WGS) entry which is preliminary data.</text>
</comment>
<dbReference type="InterPro" id="IPR006139">
    <property type="entry name" value="D-isomer_2_OHA_DH_cat_dom"/>
</dbReference>
<dbReference type="Pfam" id="PF00389">
    <property type="entry name" value="2-Hacid_dh"/>
    <property type="match status" value="1"/>
</dbReference>
<evidence type="ECO:0000259" key="3">
    <source>
        <dbReference type="Pfam" id="PF00389"/>
    </source>
</evidence>
<evidence type="ECO:0000313" key="5">
    <source>
        <dbReference type="EMBL" id="KAJ3833906.1"/>
    </source>
</evidence>
<dbReference type="PANTHER" id="PTHR10996">
    <property type="entry name" value="2-HYDROXYACID DEHYDROGENASE-RELATED"/>
    <property type="match status" value="1"/>
</dbReference>
<dbReference type="PANTHER" id="PTHR10996:SF277">
    <property type="entry name" value="GLYOXYLATE REDUCTASE_HYDROXYPYRUVATE REDUCTASE"/>
    <property type="match status" value="1"/>
</dbReference>
<accession>A0AA38P0C2</accession>
<sequence>MQPDGSISQAVSLAKARLTSLSSHLRTSKPKIVVCRDLGPDVMPLLVKRDDLEVVLWTEDCVCDREWLLKNVQGAAGIVIVFSELVNAELLDAAGPNLKVVSTMSVGYEHIHVPELVERNIRLGYTPDVLTDAVADISVMLALMAGRNANETMGIVREGLSLIKVSHTSNISPSRTVGFLGFGRISHATLARLIPFGVTDCIYSSNPNSATSSKKERDEAILKQHHPQLKSLRPVDKDTLAKESDVLFVLAPGGPSTRHLVNEEFLRKMKKHSVLVNVGRGTVVDSDALAKALREKWIWGAGIDVVEGEPHVGKDHPLVKEPRCNILPHIGSASFETRLAMATLAVENCLAGISGQEMPAELDVKAL</sequence>
<dbReference type="InterPro" id="IPR006140">
    <property type="entry name" value="D-isomer_DH_NAD-bd"/>
</dbReference>
<dbReference type="GO" id="GO:0005829">
    <property type="term" value="C:cytosol"/>
    <property type="evidence" value="ECO:0007669"/>
    <property type="project" value="TreeGrafter"/>
</dbReference>
<dbReference type="Proteomes" id="UP001163846">
    <property type="component" value="Unassembled WGS sequence"/>
</dbReference>
<dbReference type="GO" id="GO:0051287">
    <property type="term" value="F:NAD binding"/>
    <property type="evidence" value="ECO:0007669"/>
    <property type="project" value="InterPro"/>
</dbReference>
<dbReference type="SUPFAM" id="SSF51735">
    <property type="entry name" value="NAD(P)-binding Rossmann-fold domains"/>
    <property type="match status" value="1"/>
</dbReference>
<evidence type="ECO:0008006" key="7">
    <source>
        <dbReference type="Google" id="ProtNLM"/>
    </source>
</evidence>
<dbReference type="CDD" id="cd05301">
    <property type="entry name" value="GDH"/>
    <property type="match status" value="1"/>
</dbReference>
<dbReference type="AlphaFoldDB" id="A0AA38P0C2"/>
<keyword evidence="1 2" id="KW-0560">Oxidoreductase</keyword>
<evidence type="ECO:0000256" key="2">
    <source>
        <dbReference type="RuleBase" id="RU003719"/>
    </source>
</evidence>
<dbReference type="GO" id="GO:0030267">
    <property type="term" value="F:glyoxylate reductase (NADPH) activity"/>
    <property type="evidence" value="ECO:0007669"/>
    <property type="project" value="TreeGrafter"/>
</dbReference>
<proteinExistence type="inferred from homology"/>
<organism evidence="5 6">
    <name type="scientific">Lentinula raphanica</name>
    <dbReference type="NCBI Taxonomy" id="153919"/>
    <lineage>
        <taxon>Eukaryota</taxon>
        <taxon>Fungi</taxon>
        <taxon>Dikarya</taxon>
        <taxon>Basidiomycota</taxon>
        <taxon>Agaricomycotina</taxon>
        <taxon>Agaricomycetes</taxon>
        <taxon>Agaricomycetidae</taxon>
        <taxon>Agaricales</taxon>
        <taxon>Marasmiineae</taxon>
        <taxon>Omphalotaceae</taxon>
        <taxon>Lentinula</taxon>
    </lineage>
</organism>
<evidence type="ECO:0000256" key="1">
    <source>
        <dbReference type="ARBA" id="ARBA00023002"/>
    </source>
</evidence>
<gene>
    <name evidence="5" type="ORF">F5878DRAFT_697971</name>
</gene>
<feature type="domain" description="D-isomer specific 2-hydroxyacid dehydrogenase NAD-binding" evidence="4">
    <location>
        <begin position="140"/>
        <end position="331"/>
    </location>
</feature>
<feature type="domain" description="D-isomer specific 2-hydroxyacid dehydrogenase catalytic" evidence="3">
    <location>
        <begin position="32"/>
        <end position="360"/>
    </location>
</feature>
<evidence type="ECO:0000313" key="6">
    <source>
        <dbReference type="Proteomes" id="UP001163846"/>
    </source>
</evidence>
<dbReference type="InterPro" id="IPR050223">
    <property type="entry name" value="D-isomer_2-hydroxyacid_DH"/>
</dbReference>
<protein>
    <recommendedName>
        <fullName evidence="7">Glyoxylate reductase</fullName>
    </recommendedName>
</protein>
<comment type="similarity">
    <text evidence="2">Belongs to the D-isomer specific 2-hydroxyacid dehydrogenase family.</text>
</comment>
<evidence type="ECO:0000259" key="4">
    <source>
        <dbReference type="Pfam" id="PF02826"/>
    </source>
</evidence>
<dbReference type="EMBL" id="MU806613">
    <property type="protein sequence ID" value="KAJ3833906.1"/>
    <property type="molecule type" value="Genomic_DNA"/>
</dbReference>
<dbReference type="SUPFAM" id="SSF52283">
    <property type="entry name" value="Formate/glycerate dehydrogenase catalytic domain-like"/>
    <property type="match status" value="1"/>
</dbReference>
<reference evidence="5" key="1">
    <citation type="submission" date="2022-08" db="EMBL/GenBank/DDBJ databases">
        <authorList>
            <consortium name="DOE Joint Genome Institute"/>
            <person name="Min B."/>
            <person name="Riley R."/>
            <person name="Sierra-Patev S."/>
            <person name="Naranjo-Ortiz M."/>
            <person name="Looney B."/>
            <person name="Konkel Z."/>
            <person name="Slot J.C."/>
            <person name="Sakamoto Y."/>
            <person name="Steenwyk J.L."/>
            <person name="Rokas A."/>
            <person name="Carro J."/>
            <person name="Camarero S."/>
            <person name="Ferreira P."/>
            <person name="Molpeceres G."/>
            <person name="Ruiz-Duenas F.J."/>
            <person name="Serrano A."/>
            <person name="Henrissat B."/>
            <person name="Drula E."/>
            <person name="Hughes K.W."/>
            <person name="Mata J.L."/>
            <person name="Ishikawa N.K."/>
            <person name="Vargas-Isla R."/>
            <person name="Ushijima S."/>
            <person name="Smith C.A."/>
            <person name="Ahrendt S."/>
            <person name="Andreopoulos W."/>
            <person name="He G."/>
            <person name="Labutti K."/>
            <person name="Lipzen A."/>
            <person name="Ng V."/>
            <person name="Sandor L."/>
            <person name="Barry K."/>
            <person name="Martinez A.T."/>
            <person name="Xiao Y."/>
            <person name="Gibbons J.G."/>
            <person name="Terashima K."/>
            <person name="Hibbett D.S."/>
            <person name="Grigoriev I.V."/>
        </authorList>
    </citation>
    <scope>NUCLEOTIDE SEQUENCE</scope>
    <source>
        <strain evidence="5">TFB9207</strain>
    </source>
</reference>
<dbReference type="Gene3D" id="3.40.50.720">
    <property type="entry name" value="NAD(P)-binding Rossmann-like Domain"/>
    <property type="match status" value="2"/>
</dbReference>